<keyword evidence="5" id="KW-1185">Reference proteome</keyword>
<organism evidence="4 5">
    <name type="scientific">Trichinella papuae</name>
    <dbReference type="NCBI Taxonomy" id="268474"/>
    <lineage>
        <taxon>Eukaryota</taxon>
        <taxon>Metazoa</taxon>
        <taxon>Ecdysozoa</taxon>
        <taxon>Nematoda</taxon>
        <taxon>Enoplea</taxon>
        <taxon>Dorylaimia</taxon>
        <taxon>Trichinellida</taxon>
        <taxon>Trichinellidae</taxon>
        <taxon>Trichinella</taxon>
    </lineage>
</organism>
<evidence type="ECO:0000313" key="3">
    <source>
        <dbReference type="EMBL" id="KRZ67751.1"/>
    </source>
</evidence>
<proteinExistence type="predicted"/>
<evidence type="ECO:0000313" key="2">
    <source>
        <dbReference type="EMBL" id="KRZ66276.1"/>
    </source>
</evidence>
<evidence type="ECO:0000313" key="1">
    <source>
        <dbReference type="EMBL" id="KRZ66240.1"/>
    </source>
</evidence>
<name>A0A0V1M7X7_9BILA</name>
<evidence type="ECO:0000313" key="5">
    <source>
        <dbReference type="Proteomes" id="UP000054843"/>
    </source>
</evidence>
<accession>A0A0V1M7X7</accession>
<comment type="caution">
    <text evidence="4">The sequence shown here is derived from an EMBL/GenBank/DDBJ whole genome shotgun (WGS) entry which is preliminary data.</text>
</comment>
<reference evidence="4 5" key="1">
    <citation type="submission" date="2015-01" db="EMBL/GenBank/DDBJ databases">
        <title>Evolution of Trichinella species and genotypes.</title>
        <authorList>
            <person name="Korhonen P.K."/>
            <person name="Edoardo P."/>
            <person name="Giuseppe L.R."/>
            <person name="Gasser R.B."/>
        </authorList>
    </citation>
    <scope>NUCLEOTIDE SEQUENCE [LARGE SCALE GENOMIC DNA]</scope>
    <source>
        <strain evidence="4">ISS1980</strain>
    </source>
</reference>
<dbReference type="Proteomes" id="UP000054843">
    <property type="component" value="Unassembled WGS sequence"/>
</dbReference>
<dbReference type="EMBL" id="JYDO01000253">
    <property type="protein sequence ID" value="KRZ66276.1"/>
    <property type="molecule type" value="Genomic_DNA"/>
</dbReference>
<dbReference type="AlphaFoldDB" id="A0A0V1M7X7"/>
<protein>
    <submittedName>
        <fullName evidence="4">Uncharacterized protein</fullName>
    </submittedName>
</protein>
<sequence>MEISEEKRNTGIFCSYSRVASHLFECQALCDPDCGFFSVSSPALSLNNTCRRLICLAQESPRTVADATRQASVSDENITISLIYYPGPFKYPKLYYH</sequence>
<gene>
    <name evidence="3" type="ORF">T10_11416</name>
    <name evidence="1" type="ORF">T10_4353</name>
    <name evidence="4" type="ORF">T10_6669</name>
    <name evidence="2" type="ORF">T10_8557</name>
</gene>
<dbReference type="EMBL" id="JYDO01000254">
    <property type="protein sequence ID" value="KRZ66240.1"/>
    <property type="molecule type" value="Genomic_DNA"/>
</dbReference>
<dbReference type="EMBL" id="JYDO01000186">
    <property type="protein sequence ID" value="KRZ67779.1"/>
    <property type="molecule type" value="Genomic_DNA"/>
</dbReference>
<dbReference type="EMBL" id="JYDO01000186">
    <property type="protein sequence ID" value="KRZ67751.1"/>
    <property type="molecule type" value="Genomic_DNA"/>
</dbReference>
<evidence type="ECO:0000313" key="4">
    <source>
        <dbReference type="EMBL" id="KRZ67779.1"/>
    </source>
</evidence>